<comment type="caution">
    <text evidence="1">The sequence shown here is derived from an EMBL/GenBank/DDBJ whole genome shotgun (WGS) entry which is preliminary data.</text>
</comment>
<dbReference type="Proteomes" id="UP001207468">
    <property type="component" value="Unassembled WGS sequence"/>
</dbReference>
<gene>
    <name evidence="1" type="ORF">F5148DRAFT_1197964</name>
</gene>
<dbReference type="EMBL" id="JAGFNK010000096">
    <property type="protein sequence ID" value="KAI9508318.1"/>
    <property type="molecule type" value="Genomic_DNA"/>
</dbReference>
<proteinExistence type="predicted"/>
<sequence length="461" mass="50703">MSSSPLSSLPSFSGLSDLRIQSLYSDIAMQKHSKPTTYHSNVAWWRSTLEAIVSCGWLSNTPDRLILHADRSVLEALRYEGIGKPGCLGTVVTELIDSRAAVHLQQFLSMSHPVHDPGWLPYRVLAFVVGSPLRWALHQLNLNGSDDSSDTERWSHIKGDYVLVGVVERAADAVLASQRTRGVSLADRLYTFDSFRATFAASALPGVTLSDKDLCVLIKFIERDRRAVVTEKEVIKFIDAGSSASEVTAVDRGVVELKTAIANLSAQIDRIAANIDSYKSKATAAIRQQHKSLALSYLRSRKQLEDVLSQRLGSLETLQGTLLRIEGSAEDIQIVKTYESSTAALRALLAHPSLQRDAVERTFDALADANADARELDEAVRSGMGVALGVGLSDDKEIEGELAALEAEAKAETRAEEKPRQHLELEVTHHESAAEHDRERASMRTRSEPDYRPESEPILIE</sequence>
<keyword evidence="2" id="KW-1185">Reference proteome</keyword>
<protein>
    <submittedName>
        <fullName evidence="1">Snf7-domain-containing protein</fullName>
    </submittedName>
</protein>
<evidence type="ECO:0000313" key="1">
    <source>
        <dbReference type="EMBL" id="KAI9508318.1"/>
    </source>
</evidence>
<name>A0ACC0U9N2_9AGAM</name>
<organism evidence="1 2">
    <name type="scientific">Russula earlei</name>
    <dbReference type="NCBI Taxonomy" id="71964"/>
    <lineage>
        <taxon>Eukaryota</taxon>
        <taxon>Fungi</taxon>
        <taxon>Dikarya</taxon>
        <taxon>Basidiomycota</taxon>
        <taxon>Agaricomycotina</taxon>
        <taxon>Agaricomycetes</taxon>
        <taxon>Russulales</taxon>
        <taxon>Russulaceae</taxon>
        <taxon>Russula</taxon>
    </lineage>
</organism>
<reference evidence="1" key="1">
    <citation type="submission" date="2021-03" db="EMBL/GenBank/DDBJ databases">
        <title>Evolutionary priming and transition to the ectomycorrhizal habit in an iconic lineage of mushroom-forming fungi: is preadaptation a requirement?</title>
        <authorList>
            <consortium name="DOE Joint Genome Institute"/>
            <person name="Looney B.P."/>
            <person name="Miyauchi S."/>
            <person name="Morin E."/>
            <person name="Drula E."/>
            <person name="Courty P.E."/>
            <person name="Chicoki N."/>
            <person name="Fauchery L."/>
            <person name="Kohler A."/>
            <person name="Kuo A."/>
            <person name="LaButti K."/>
            <person name="Pangilinan J."/>
            <person name="Lipzen A."/>
            <person name="Riley R."/>
            <person name="Andreopoulos W."/>
            <person name="He G."/>
            <person name="Johnson J."/>
            <person name="Barry K.W."/>
            <person name="Grigoriev I.V."/>
            <person name="Nagy L."/>
            <person name="Hibbett D."/>
            <person name="Henrissat B."/>
            <person name="Matheny P.B."/>
            <person name="Labbe J."/>
            <person name="Martin A.F."/>
        </authorList>
    </citation>
    <scope>NUCLEOTIDE SEQUENCE</scope>
    <source>
        <strain evidence="1">BPL698</strain>
    </source>
</reference>
<evidence type="ECO:0000313" key="2">
    <source>
        <dbReference type="Proteomes" id="UP001207468"/>
    </source>
</evidence>
<accession>A0ACC0U9N2</accession>